<comment type="caution">
    <text evidence="1">The sequence shown here is derived from an EMBL/GenBank/DDBJ whole genome shotgun (WGS) entry which is preliminary data.</text>
</comment>
<evidence type="ECO:0000313" key="1">
    <source>
        <dbReference type="EMBL" id="CAI9962014.1"/>
    </source>
</evidence>
<proteinExistence type="predicted"/>
<reference evidence="1" key="1">
    <citation type="submission" date="2023-06" db="EMBL/GenBank/DDBJ databases">
        <authorList>
            <person name="Kurt Z."/>
        </authorList>
    </citation>
    <scope>NUCLEOTIDE SEQUENCE</scope>
</reference>
<dbReference type="EMBL" id="CAXDID020000007">
    <property type="protein sequence ID" value="CAL5976292.1"/>
    <property type="molecule type" value="Genomic_DNA"/>
</dbReference>
<name>A0AA86QYH8_9EUKA</name>
<gene>
    <name evidence="2" type="ORF">HINF_LOCUS3743</name>
    <name evidence="1" type="ORF">HINF_LOCUS49659</name>
</gene>
<dbReference type="AlphaFoldDB" id="A0AA86QYH8"/>
<evidence type="ECO:0000313" key="3">
    <source>
        <dbReference type="Proteomes" id="UP001642409"/>
    </source>
</evidence>
<accession>A0AA86QYH8</accession>
<protein>
    <submittedName>
        <fullName evidence="2">Hypothetical_protein</fullName>
    </submittedName>
</protein>
<dbReference type="Proteomes" id="UP001642409">
    <property type="component" value="Unassembled WGS sequence"/>
</dbReference>
<dbReference type="EMBL" id="CATOUU010000952">
    <property type="protein sequence ID" value="CAI9962014.1"/>
    <property type="molecule type" value="Genomic_DNA"/>
</dbReference>
<sequence>MIIMMFNCSKSYIKHYSQDQWPGNISCPKPGSYLKRWVPERVSRHGSVLAIASPPVVATRRRQSGIKSVLQKYTFCPRPCLPKNTRELRVFSSRRSCRVDP</sequence>
<keyword evidence="3" id="KW-1185">Reference proteome</keyword>
<organism evidence="1">
    <name type="scientific">Hexamita inflata</name>
    <dbReference type="NCBI Taxonomy" id="28002"/>
    <lineage>
        <taxon>Eukaryota</taxon>
        <taxon>Metamonada</taxon>
        <taxon>Diplomonadida</taxon>
        <taxon>Hexamitidae</taxon>
        <taxon>Hexamitinae</taxon>
        <taxon>Hexamita</taxon>
    </lineage>
</organism>
<evidence type="ECO:0000313" key="2">
    <source>
        <dbReference type="EMBL" id="CAL5976292.1"/>
    </source>
</evidence>
<reference evidence="2 3" key="2">
    <citation type="submission" date="2024-07" db="EMBL/GenBank/DDBJ databases">
        <authorList>
            <person name="Akdeniz Z."/>
        </authorList>
    </citation>
    <scope>NUCLEOTIDE SEQUENCE [LARGE SCALE GENOMIC DNA]</scope>
</reference>